<dbReference type="Gene3D" id="3.60.10.10">
    <property type="entry name" value="Endonuclease/exonuclease/phosphatase"/>
    <property type="match status" value="1"/>
</dbReference>
<proteinExistence type="predicted"/>
<dbReference type="RefSeq" id="WP_012156224.1">
    <property type="nucleotide sequence ID" value="NC_009901.1"/>
</dbReference>
<feature type="signal peptide" evidence="1">
    <location>
        <begin position="1"/>
        <end position="18"/>
    </location>
</feature>
<dbReference type="PROSITE" id="PS51257">
    <property type="entry name" value="PROKAR_LIPOPROTEIN"/>
    <property type="match status" value="1"/>
</dbReference>
<keyword evidence="1" id="KW-0732">Signal</keyword>
<evidence type="ECO:0000313" key="4">
    <source>
        <dbReference type="Proteomes" id="UP000002608"/>
    </source>
</evidence>
<name>A8H6Y3_SHEPA</name>
<protein>
    <recommendedName>
        <fullName evidence="2">Endonuclease/exonuclease/phosphatase domain-containing protein</fullName>
    </recommendedName>
</protein>
<dbReference type="HOGENOM" id="CLU_042670_0_0_6"/>
<keyword evidence="4" id="KW-1185">Reference proteome</keyword>
<accession>A8H6Y3</accession>
<dbReference type="GO" id="GO:0003824">
    <property type="term" value="F:catalytic activity"/>
    <property type="evidence" value="ECO:0007669"/>
    <property type="project" value="InterPro"/>
</dbReference>
<dbReference type="STRING" id="398579.Spea_3003"/>
<dbReference type="OrthoDB" id="292013at2"/>
<reference evidence="3 4" key="1">
    <citation type="submission" date="2007-10" db="EMBL/GenBank/DDBJ databases">
        <title>Complete sequence of Shewanella pealeana ATCC 700345.</title>
        <authorList>
            <consortium name="US DOE Joint Genome Institute"/>
            <person name="Copeland A."/>
            <person name="Lucas S."/>
            <person name="Lapidus A."/>
            <person name="Barry K."/>
            <person name="Glavina del Rio T."/>
            <person name="Dalin E."/>
            <person name="Tice H."/>
            <person name="Pitluck S."/>
            <person name="Chertkov O."/>
            <person name="Brettin T."/>
            <person name="Bruce D."/>
            <person name="Detter J.C."/>
            <person name="Han C."/>
            <person name="Schmutz J."/>
            <person name="Larimer F."/>
            <person name="Land M."/>
            <person name="Hauser L."/>
            <person name="Kyrpides N."/>
            <person name="Kim E."/>
            <person name="Zhao J.-S.Z."/>
            <person name="Manno D."/>
            <person name="Hawari J."/>
            <person name="Richardson P."/>
        </authorList>
    </citation>
    <scope>NUCLEOTIDE SEQUENCE [LARGE SCALE GENOMIC DNA]</scope>
    <source>
        <strain evidence="4">ATCC 700345 / ANG-SQ1</strain>
    </source>
</reference>
<dbReference type="AlphaFoldDB" id="A8H6Y3"/>
<dbReference type="SUPFAM" id="SSF56219">
    <property type="entry name" value="DNase I-like"/>
    <property type="match status" value="1"/>
</dbReference>
<dbReference type="InterPro" id="IPR005135">
    <property type="entry name" value="Endo/exonuclease/phosphatase"/>
</dbReference>
<feature type="domain" description="Endonuclease/exonuclease/phosphatase" evidence="2">
    <location>
        <begin position="93"/>
        <end position="463"/>
    </location>
</feature>
<dbReference type="Pfam" id="PF03372">
    <property type="entry name" value="Exo_endo_phos"/>
    <property type="match status" value="1"/>
</dbReference>
<dbReference type="Proteomes" id="UP000002608">
    <property type="component" value="Chromosome"/>
</dbReference>
<sequence>MKFLKTAAAAAISVALLAGCNDETNNYHPTEPTPDPIEPIERDGRFAAYNLSFDRTSFEQLVSEMTLTAEKQDELMDKWFAGTLTDEEKAVAEKVIQIRNVAAVIQTERPAVLMMGEFNNDGTGENQDAMVGFRLNYLSVPQNGLGATSDDKKMLEPIQFGYSETFATNTGLLSDFDLDRDGKIALPGDAWGFGFYHGQYAFGLLSMYPIDTANIRTFQNFKWKDMPGETNPTIVNCDDENNPIPAGMKCGDEWYSAEAWAEKPLSSKNHVDVPVLIPTSDGGTQTVHLLMSHPTPPVFDTVTKNNVLLNSAEVAFWNDYVSGSDYMYDDKGLQGGLADDASFMIMGDLNADPNDGDGKVETIAKLLANDNINTHATLGVYAPSSLGADECFTNDECGDWGAGSPQYVTSTFGLRVDYVMPSSDLNITDSGVFWPATFEEGRLLMNDERVGKYGDGKDISSDHRLVWVKAEF</sequence>
<dbReference type="EMBL" id="CP000851">
    <property type="protein sequence ID" value="ABV88320.1"/>
    <property type="molecule type" value="Genomic_DNA"/>
</dbReference>
<dbReference type="KEGG" id="spl:Spea_3003"/>
<organism evidence="3 4">
    <name type="scientific">Shewanella pealeana (strain ATCC 700345 / ANG-SQ1)</name>
    <dbReference type="NCBI Taxonomy" id="398579"/>
    <lineage>
        <taxon>Bacteria</taxon>
        <taxon>Pseudomonadati</taxon>
        <taxon>Pseudomonadota</taxon>
        <taxon>Gammaproteobacteria</taxon>
        <taxon>Alteromonadales</taxon>
        <taxon>Shewanellaceae</taxon>
        <taxon>Shewanella</taxon>
    </lineage>
</organism>
<evidence type="ECO:0000259" key="2">
    <source>
        <dbReference type="Pfam" id="PF03372"/>
    </source>
</evidence>
<evidence type="ECO:0000313" key="3">
    <source>
        <dbReference type="EMBL" id="ABV88320.1"/>
    </source>
</evidence>
<feature type="chain" id="PRO_5002723407" description="Endonuclease/exonuclease/phosphatase domain-containing protein" evidence="1">
    <location>
        <begin position="19"/>
        <end position="472"/>
    </location>
</feature>
<dbReference type="InterPro" id="IPR036691">
    <property type="entry name" value="Endo/exonu/phosph_ase_sf"/>
</dbReference>
<evidence type="ECO:0000256" key="1">
    <source>
        <dbReference type="SAM" id="SignalP"/>
    </source>
</evidence>
<dbReference type="eggNOG" id="COG4222">
    <property type="taxonomic scope" value="Bacteria"/>
</dbReference>
<gene>
    <name evidence="3" type="ordered locus">Spea_3003</name>
</gene>